<evidence type="ECO:0000313" key="4">
    <source>
        <dbReference type="EMBL" id="AFM12458.1"/>
    </source>
</evidence>
<keyword evidence="5" id="KW-1185">Reference proteome</keyword>
<dbReference type="PANTHER" id="PTHR43081:SF1">
    <property type="entry name" value="ADENYLATE CYCLASE, TERMINAL-DIFFERENTIATION SPECIFIC"/>
    <property type="match status" value="1"/>
</dbReference>
<dbReference type="GO" id="GO:0035556">
    <property type="term" value="P:intracellular signal transduction"/>
    <property type="evidence" value="ECO:0007669"/>
    <property type="project" value="InterPro"/>
</dbReference>
<sequence length="686" mass="77074">MKKFNLVKMLMIGLLAGKTAAAATSPIDWGTGTKQLNLGSSMDFYKDETGEASLATVRKLPDSAFASADKANLGFFVKPVWLRFRFTPTAERLMLRHDYAMTDYVTLYEPGKNGYDENTQGDMIDFARRDVKHRLVSFWITPRSTDWYYIRLQTKGSVNLAFTLADATQALESDHVSQYFLGMFFGTIAVMFFYNFFLFFSLREPAYLFYCCYIGSFAILAGTLNGISYQLLWPASPWLQNRAFSIFAGSAMSFGIIFAMLFLNLKQLSRPLYLAAHAVGAAGTGVALSAFVLDPGTSVRIANVLGIPWVLALLSSAVLAWWRDYKPARYFLAAWIVMLAGTVVFTLTTRGVLPPNPFFVNAMLVGSALEVILLSLALADRINVLKKDKERIQQQALDKQKRLTDAYSRFFPRRMLELLDRDSVEQVTLGDATERDMTVLFADIRGFTTLSEKMTPRDSFKFLNSYLKRMSPIIRAHDGFIDKFMGDGIMALFPENSESALKAAITMQQTVRKYNHHRMKSGYDPIRIGIGIHKGALMLGTVGEQERMDGTVISDAVNLASRIESLTKKFDADVLISESVFHDLADPTVYMTRVIARVKVKGKEQPVTVLQVFDGMPDYQIEMLDKTRGAFERGFLSFHERRFADAQAMFRQVIEINPGDSVADMYLEKARYFELIGSTKPLAGAP</sequence>
<dbReference type="Pfam" id="PF00211">
    <property type="entry name" value="Guanylate_cyc"/>
    <property type="match status" value="1"/>
</dbReference>
<feature type="transmembrane region" description="Helical" evidence="1">
    <location>
        <begin position="244"/>
        <end position="265"/>
    </location>
</feature>
<dbReference type="AlphaFoldDB" id="I4B5A1"/>
<evidence type="ECO:0000313" key="5">
    <source>
        <dbReference type="Proteomes" id="UP000006048"/>
    </source>
</evidence>
<dbReference type="SMART" id="SM00044">
    <property type="entry name" value="CYCc"/>
    <property type="match status" value="1"/>
</dbReference>
<gene>
    <name evidence="4" type="ordered locus">Turpa_1811</name>
</gene>
<feature type="transmembrane region" description="Helical" evidence="1">
    <location>
        <begin position="272"/>
        <end position="293"/>
    </location>
</feature>
<dbReference type="PROSITE" id="PS50125">
    <property type="entry name" value="GUANYLATE_CYCLASE_2"/>
    <property type="match status" value="1"/>
</dbReference>
<dbReference type="InterPro" id="IPR050697">
    <property type="entry name" value="Adenylyl/Guanylyl_Cyclase_3/4"/>
</dbReference>
<dbReference type="Pfam" id="PF07695">
    <property type="entry name" value="7TMR-DISM_7TM"/>
    <property type="match status" value="1"/>
</dbReference>
<reference evidence="4 5" key="1">
    <citation type="submission" date="2012-06" db="EMBL/GenBank/DDBJ databases">
        <title>The complete chromosome of genome of Turneriella parva DSM 21527.</title>
        <authorList>
            <consortium name="US DOE Joint Genome Institute (JGI-PGF)"/>
            <person name="Lucas S."/>
            <person name="Han J."/>
            <person name="Lapidus A."/>
            <person name="Bruce D."/>
            <person name="Goodwin L."/>
            <person name="Pitluck S."/>
            <person name="Peters L."/>
            <person name="Kyrpides N."/>
            <person name="Mavromatis K."/>
            <person name="Ivanova N."/>
            <person name="Mikhailova N."/>
            <person name="Chertkov O."/>
            <person name="Detter J.C."/>
            <person name="Tapia R."/>
            <person name="Han C."/>
            <person name="Land M."/>
            <person name="Hauser L."/>
            <person name="Markowitz V."/>
            <person name="Cheng J.-F."/>
            <person name="Hugenholtz P."/>
            <person name="Woyke T."/>
            <person name="Wu D."/>
            <person name="Gronow S."/>
            <person name="Wellnitz S."/>
            <person name="Brambilla E."/>
            <person name="Klenk H.-P."/>
            <person name="Eisen J.A."/>
        </authorList>
    </citation>
    <scope>NUCLEOTIDE SEQUENCE [LARGE SCALE GENOMIC DNA]</scope>
    <source>
        <strain evidence="5">ATCC BAA-1111 / DSM 21527 / NCTC 11395 / H</strain>
    </source>
</reference>
<dbReference type="InterPro" id="IPR011623">
    <property type="entry name" value="7TMR_DISM_rcpt_extracell_dom1"/>
</dbReference>
<dbReference type="STRING" id="869212.Turpa_1811"/>
<feature type="chain" id="PRO_5003685905" evidence="2">
    <location>
        <begin position="22"/>
        <end position="686"/>
    </location>
</feature>
<dbReference type="Gene3D" id="2.60.40.2380">
    <property type="match status" value="1"/>
</dbReference>
<dbReference type="InterPro" id="IPR029787">
    <property type="entry name" value="Nucleotide_cyclase"/>
</dbReference>
<keyword evidence="1" id="KW-0472">Membrane</keyword>
<proteinExistence type="predicted"/>
<evidence type="ECO:0000256" key="1">
    <source>
        <dbReference type="SAM" id="Phobius"/>
    </source>
</evidence>
<name>I4B5A1_TURPD</name>
<dbReference type="SUPFAM" id="SSF55073">
    <property type="entry name" value="Nucleotide cyclase"/>
    <property type="match status" value="1"/>
</dbReference>
<feature type="transmembrane region" description="Helical" evidence="1">
    <location>
        <begin position="299"/>
        <end position="322"/>
    </location>
</feature>
<dbReference type="RefSeq" id="WP_014802967.1">
    <property type="nucleotide sequence ID" value="NC_018020.1"/>
</dbReference>
<dbReference type="PATRIC" id="fig|869212.3.peg.1810"/>
<dbReference type="Gene3D" id="3.30.70.1230">
    <property type="entry name" value="Nucleotide cyclase"/>
    <property type="match status" value="1"/>
</dbReference>
<feature type="signal peptide" evidence="2">
    <location>
        <begin position="1"/>
        <end position="21"/>
    </location>
</feature>
<dbReference type="GO" id="GO:0004016">
    <property type="term" value="F:adenylate cyclase activity"/>
    <property type="evidence" value="ECO:0007669"/>
    <property type="project" value="UniProtKB-ARBA"/>
</dbReference>
<keyword evidence="2" id="KW-0732">Signal</keyword>
<keyword evidence="1" id="KW-1133">Transmembrane helix</keyword>
<feature type="transmembrane region" description="Helical" evidence="1">
    <location>
        <begin position="207"/>
        <end position="232"/>
    </location>
</feature>
<dbReference type="KEGG" id="tpx:Turpa_1811"/>
<dbReference type="Proteomes" id="UP000006048">
    <property type="component" value="Chromosome"/>
</dbReference>
<dbReference type="EMBL" id="CP002959">
    <property type="protein sequence ID" value="AFM12458.1"/>
    <property type="molecule type" value="Genomic_DNA"/>
</dbReference>
<dbReference type="Pfam" id="PF07696">
    <property type="entry name" value="7TMR-DISMED2"/>
    <property type="match status" value="1"/>
</dbReference>
<protein>
    <submittedName>
        <fullName evidence="4">Adenylate/guanylate cyclase</fullName>
    </submittedName>
</protein>
<feature type="transmembrane region" description="Helical" evidence="1">
    <location>
        <begin position="359"/>
        <end position="379"/>
    </location>
</feature>
<dbReference type="GO" id="GO:0006171">
    <property type="term" value="P:cAMP biosynthetic process"/>
    <property type="evidence" value="ECO:0007669"/>
    <property type="project" value="TreeGrafter"/>
</dbReference>
<dbReference type="CDD" id="cd07302">
    <property type="entry name" value="CHD"/>
    <property type="match status" value="1"/>
</dbReference>
<accession>I4B5A1</accession>
<dbReference type="InterPro" id="IPR001054">
    <property type="entry name" value="A/G_cyclase"/>
</dbReference>
<dbReference type="HOGENOM" id="CLU_000445_105_5_12"/>
<dbReference type="InterPro" id="IPR011622">
    <property type="entry name" value="7TMR_DISM_rcpt_extracell_dom2"/>
</dbReference>
<dbReference type="PANTHER" id="PTHR43081">
    <property type="entry name" value="ADENYLATE CYCLASE, TERMINAL-DIFFERENTIATION SPECIFIC-RELATED"/>
    <property type="match status" value="1"/>
</dbReference>
<keyword evidence="1" id="KW-0812">Transmembrane</keyword>
<feature type="transmembrane region" description="Helical" evidence="1">
    <location>
        <begin position="329"/>
        <end position="347"/>
    </location>
</feature>
<feature type="domain" description="Guanylate cyclase" evidence="3">
    <location>
        <begin position="438"/>
        <end position="564"/>
    </location>
</feature>
<dbReference type="OrthoDB" id="337251at2"/>
<evidence type="ECO:0000256" key="2">
    <source>
        <dbReference type="SAM" id="SignalP"/>
    </source>
</evidence>
<feature type="transmembrane region" description="Helical" evidence="1">
    <location>
        <begin position="179"/>
        <end position="200"/>
    </location>
</feature>
<evidence type="ECO:0000259" key="3">
    <source>
        <dbReference type="PROSITE" id="PS50125"/>
    </source>
</evidence>
<organism evidence="4 5">
    <name type="scientific">Turneriella parva (strain ATCC BAA-1111 / DSM 21527 / NCTC 11395 / H)</name>
    <name type="common">Leptospira parva</name>
    <dbReference type="NCBI Taxonomy" id="869212"/>
    <lineage>
        <taxon>Bacteria</taxon>
        <taxon>Pseudomonadati</taxon>
        <taxon>Spirochaetota</taxon>
        <taxon>Spirochaetia</taxon>
        <taxon>Leptospirales</taxon>
        <taxon>Leptospiraceae</taxon>
        <taxon>Turneriella</taxon>
    </lineage>
</organism>